<dbReference type="EMBL" id="AP018365">
    <property type="protein sequence ID" value="BBB00313.1"/>
    <property type="molecule type" value="Genomic_DNA"/>
</dbReference>
<dbReference type="AlphaFoldDB" id="A0A7U3UWZ1"/>
<organism evidence="5 6">
    <name type="scientific">Actinacidiphila reveromycinica</name>
    <dbReference type="NCBI Taxonomy" id="659352"/>
    <lineage>
        <taxon>Bacteria</taxon>
        <taxon>Bacillati</taxon>
        <taxon>Actinomycetota</taxon>
        <taxon>Actinomycetes</taxon>
        <taxon>Kitasatosporales</taxon>
        <taxon>Streptomycetaceae</taxon>
        <taxon>Actinacidiphila</taxon>
    </lineage>
</organism>
<dbReference type="GO" id="GO:0043565">
    <property type="term" value="F:sequence-specific DNA binding"/>
    <property type="evidence" value="ECO:0007669"/>
    <property type="project" value="InterPro"/>
</dbReference>
<dbReference type="SUPFAM" id="SSF51215">
    <property type="entry name" value="Regulatory protein AraC"/>
    <property type="match status" value="1"/>
</dbReference>
<dbReference type="PANTHER" id="PTHR43280:SF32">
    <property type="entry name" value="TRANSCRIPTIONAL REGULATORY PROTEIN"/>
    <property type="match status" value="1"/>
</dbReference>
<reference evidence="5 6" key="1">
    <citation type="journal article" date="2010" name="J. Bacteriol.">
        <title>Biochemical characterization of a novel indole prenyltransferase from Streptomyces sp. SN-593.</title>
        <authorList>
            <person name="Takahashi S."/>
            <person name="Takagi H."/>
            <person name="Toyoda A."/>
            <person name="Uramoto M."/>
            <person name="Nogawa T."/>
            <person name="Ueki M."/>
            <person name="Sakaki Y."/>
            <person name="Osada H."/>
        </authorList>
    </citation>
    <scope>NUCLEOTIDE SEQUENCE [LARGE SCALE GENOMIC DNA]</scope>
    <source>
        <strain evidence="5 6">SN-593</strain>
    </source>
</reference>
<keyword evidence="3" id="KW-0804">Transcription</keyword>
<keyword evidence="6" id="KW-1185">Reference proteome</keyword>
<dbReference type="SUPFAM" id="SSF46689">
    <property type="entry name" value="Homeodomain-like"/>
    <property type="match status" value="1"/>
</dbReference>
<proteinExistence type="predicted"/>
<dbReference type="Pfam" id="PF12833">
    <property type="entry name" value="HTH_18"/>
    <property type="match status" value="1"/>
</dbReference>
<dbReference type="GO" id="GO:0003700">
    <property type="term" value="F:DNA-binding transcription factor activity"/>
    <property type="evidence" value="ECO:0007669"/>
    <property type="project" value="InterPro"/>
</dbReference>
<reference evidence="5 6" key="4">
    <citation type="journal article" date="2020" name="Sci. Rep.">
        <title>beta-carboline chemical signals induce reveromycin production through a LuxR family regulator in Streptomyces sp. SN-593.</title>
        <authorList>
            <person name="Panthee S."/>
            <person name="Kito N."/>
            <person name="Hayashi T."/>
            <person name="Shimizu T."/>
            <person name="Ishikawa J."/>
            <person name="Hamamoto H."/>
            <person name="Osada H."/>
            <person name="Takahashi S."/>
        </authorList>
    </citation>
    <scope>NUCLEOTIDE SEQUENCE [LARGE SCALE GENOMIC DNA]</scope>
    <source>
        <strain evidence="5 6">SN-593</strain>
    </source>
</reference>
<reference evidence="5 6" key="3">
    <citation type="journal article" date="2011" name="Nat. Chem. Biol.">
        <title>Reveromycin A biosynthesis uses RevG and RevJ for stereospecific spiroacetal formation.</title>
        <authorList>
            <person name="Takahashi S."/>
            <person name="Toyoda A."/>
            <person name="Sekiyama Y."/>
            <person name="Takagi H."/>
            <person name="Nogawa T."/>
            <person name="Uramoto M."/>
            <person name="Suzuki R."/>
            <person name="Koshino H."/>
            <person name="Kumano T."/>
            <person name="Panthee S."/>
            <person name="Dairi T."/>
            <person name="Ishikawa J."/>
            <person name="Ikeda H."/>
            <person name="Sakaki Y."/>
            <person name="Osada H."/>
        </authorList>
    </citation>
    <scope>NUCLEOTIDE SEQUENCE [LARGE SCALE GENOMIC DNA]</scope>
    <source>
        <strain evidence="5 6">SN-593</strain>
    </source>
</reference>
<dbReference type="PROSITE" id="PS01124">
    <property type="entry name" value="HTH_ARAC_FAMILY_2"/>
    <property type="match status" value="1"/>
</dbReference>
<feature type="domain" description="HTH araC/xylS-type" evidence="4">
    <location>
        <begin position="189"/>
        <end position="287"/>
    </location>
</feature>
<dbReference type="Pfam" id="PF02311">
    <property type="entry name" value="AraC_binding"/>
    <property type="match status" value="1"/>
</dbReference>
<dbReference type="InterPro" id="IPR003313">
    <property type="entry name" value="AraC-bd"/>
</dbReference>
<protein>
    <submittedName>
        <fullName evidence="5">Putative transcriptional regulator</fullName>
    </submittedName>
</protein>
<dbReference type="SMART" id="SM00342">
    <property type="entry name" value="HTH_ARAC"/>
    <property type="match status" value="1"/>
</dbReference>
<dbReference type="KEGG" id="arev:RVR_7321"/>
<dbReference type="Gene3D" id="1.10.10.60">
    <property type="entry name" value="Homeodomain-like"/>
    <property type="match status" value="1"/>
</dbReference>
<dbReference type="PANTHER" id="PTHR43280">
    <property type="entry name" value="ARAC-FAMILY TRANSCRIPTIONAL REGULATOR"/>
    <property type="match status" value="1"/>
</dbReference>
<evidence type="ECO:0000313" key="6">
    <source>
        <dbReference type="Proteomes" id="UP000595703"/>
    </source>
</evidence>
<dbReference type="Proteomes" id="UP000595703">
    <property type="component" value="Chromosome"/>
</dbReference>
<evidence type="ECO:0000256" key="2">
    <source>
        <dbReference type="ARBA" id="ARBA00023125"/>
    </source>
</evidence>
<evidence type="ECO:0000259" key="4">
    <source>
        <dbReference type="PROSITE" id="PS01124"/>
    </source>
</evidence>
<sequence length="293" mass="30978">MVVKNGQPVLGVGYAAAGTAASVPIEVRRFPATPVLAGPVSRQPVRPDFHVVGLVTGGSGRHEIDFRPARLAAGAVFWVRPGQVHHVVDHAGLHGVLLLFTGDVLVPGTTVAAFADSAARAAQAAQASQWRADPRDALTRIGIEHLEVLLARGPDRRDAADALRLALAPLVGAAPRVAAGPHGPPEVFTRFAAAVEAGYARHHHVLDYVPEVHASARTIDRAVRQVTGGSAKRFLDDRIALEARRRLTTSDTTVAALSQRLGFVDASNFVKFYRRMTGRTPGADTAPPLTSDG</sequence>
<evidence type="ECO:0000256" key="1">
    <source>
        <dbReference type="ARBA" id="ARBA00023015"/>
    </source>
</evidence>
<reference evidence="5 6" key="2">
    <citation type="journal article" date="2011" name="J. Antibiot.">
        <title>Furaquinocins I and J: novel polyketide isoprenoid hybrid compounds from Streptomyces reveromyceticus SN-593.</title>
        <authorList>
            <person name="Panthee S."/>
            <person name="Takahashi S."/>
            <person name="Takagi H."/>
            <person name="Nogawa T."/>
            <person name="Oowada E."/>
            <person name="Uramoto M."/>
            <person name="Osada H."/>
        </authorList>
    </citation>
    <scope>NUCLEOTIDE SEQUENCE [LARGE SCALE GENOMIC DNA]</scope>
    <source>
        <strain evidence="5 6">SN-593</strain>
    </source>
</reference>
<evidence type="ECO:0000313" key="5">
    <source>
        <dbReference type="EMBL" id="BBB00313.1"/>
    </source>
</evidence>
<keyword evidence="2" id="KW-0238">DNA-binding</keyword>
<dbReference type="InterPro" id="IPR037923">
    <property type="entry name" value="HTH-like"/>
</dbReference>
<gene>
    <name evidence="5" type="ORF">RVR_7321</name>
</gene>
<keyword evidence="1" id="KW-0805">Transcription regulation</keyword>
<accession>A0A7U3UWZ1</accession>
<dbReference type="InterPro" id="IPR018060">
    <property type="entry name" value="HTH_AraC"/>
</dbReference>
<name>A0A7U3UWZ1_9ACTN</name>
<evidence type="ECO:0000256" key="3">
    <source>
        <dbReference type="ARBA" id="ARBA00023163"/>
    </source>
</evidence>
<dbReference type="InterPro" id="IPR009057">
    <property type="entry name" value="Homeodomain-like_sf"/>
</dbReference>